<dbReference type="AlphaFoldDB" id="A0A9W9XYK8"/>
<proteinExistence type="predicted"/>
<feature type="compositionally biased region" description="Polar residues" evidence="1">
    <location>
        <begin position="408"/>
        <end position="420"/>
    </location>
</feature>
<feature type="compositionally biased region" description="Basic and acidic residues" evidence="1">
    <location>
        <begin position="344"/>
        <end position="353"/>
    </location>
</feature>
<name>A0A9W9XYK8_9EURO</name>
<dbReference type="Proteomes" id="UP001149954">
    <property type="component" value="Unassembled WGS sequence"/>
</dbReference>
<comment type="caution">
    <text evidence="3">The sequence shown here is derived from an EMBL/GenBank/DDBJ whole genome shotgun (WGS) entry which is preliminary data.</text>
</comment>
<feature type="region of interest" description="Disordered" evidence="1">
    <location>
        <begin position="168"/>
        <end position="199"/>
    </location>
</feature>
<protein>
    <recommendedName>
        <fullName evidence="2">CID domain-containing protein</fullName>
    </recommendedName>
</protein>
<feature type="compositionally biased region" description="Pro residues" evidence="1">
    <location>
        <begin position="492"/>
        <end position="506"/>
    </location>
</feature>
<dbReference type="InterPro" id="IPR008942">
    <property type="entry name" value="ENTH_VHS"/>
</dbReference>
<dbReference type="PANTHER" id="PTHR12323">
    <property type="entry name" value="SR-RELATED CTD ASSOCIATED FACTOR 6"/>
    <property type="match status" value="1"/>
</dbReference>
<dbReference type="GO" id="GO:0048471">
    <property type="term" value="C:perinuclear region of cytoplasm"/>
    <property type="evidence" value="ECO:0007669"/>
    <property type="project" value="TreeGrafter"/>
</dbReference>
<dbReference type="Gene3D" id="1.25.40.90">
    <property type="match status" value="1"/>
</dbReference>
<gene>
    <name evidence="3" type="ORF">N7463_001752</name>
</gene>
<dbReference type="PROSITE" id="PS51391">
    <property type="entry name" value="CID"/>
    <property type="match status" value="1"/>
</dbReference>
<feature type="domain" description="CID" evidence="2">
    <location>
        <begin position="26"/>
        <end position="193"/>
    </location>
</feature>
<evidence type="ECO:0000259" key="2">
    <source>
        <dbReference type="PROSITE" id="PS51391"/>
    </source>
</evidence>
<dbReference type="OrthoDB" id="21470at2759"/>
<feature type="region of interest" description="Disordered" evidence="1">
    <location>
        <begin position="303"/>
        <end position="506"/>
    </location>
</feature>
<accession>A0A9W9XYK8</accession>
<dbReference type="PANTHER" id="PTHR12323:SF0">
    <property type="entry name" value="CALCIUM HOMEOSTASIS ENDOPLASMIC RETICULUM PROTEIN"/>
    <property type="match status" value="1"/>
</dbReference>
<dbReference type="EMBL" id="JAPWDS010000002">
    <property type="protein sequence ID" value="KAJ5512200.1"/>
    <property type="molecule type" value="Genomic_DNA"/>
</dbReference>
<reference evidence="3" key="1">
    <citation type="submission" date="2022-12" db="EMBL/GenBank/DDBJ databases">
        <authorList>
            <person name="Petersen C."/>
        </authorList>
    </citation>
    <scope>NUCLEOTIDE SEQUENCE</scope>
    <source>
        <strain evidence="3">IBT 29495</strain>
    </source>
</reference>
<sequence>MATPLSVVVPKAAFAACLLRPDPTSVPHDEISDFHTCLERALSHCSPANIQTCKAWLLRFVAFSSNRLKGLVNYLEALAASLHPQPTGSKVSPKRQRLHILYLLNDMLHHCKYHLGTTSTFSTVSGSLQLHLVNLVGYAATCDRQKNPRHHRRLDDLLDICCDHGGPPPSDDAASELNPAKKSTKDAPFIMPSTHGDPSTRWHEVRAGNIYPHIIPDSTIPIQPDSTKPIKLLAGPADQKSVDALKAFLADVNKLFDPETPWDGKHAGTDELGQTVIRCENTDDILDGQHYYGWSLEFCQPADTDTEDSRDRSRSRSGSPTYHKRRRYSDSSSSQSEPESPRQGFRDRRDKQLRGHSPRRSPSRESSYTPREPSHFPPPHQPQHPSAPTNSFPPAHPSTGQYGRHTMGPNTGYPQVSAPNYGSWPPPPPHPHMPTMPFPPPGPATSSSAFPPPYHHTPSMSQGQNQGQGYGVPPGQYHFPPPYSWSQQGGPWGPPPPPPPQGGRGW</sequence>
<organism evidence="3 4">
    <name type="scientific">Penicillium fimorum</name>
    <dbReference type="NCBI Taxonomy" id="1882269"/>
    <lineage>
        <taxon>Eukaryota</taxon>
        <taxon>Fungi</taxon>
        <taxon>Dikarya</taxon>
        <taxon>Ascomycota</taxon>
        <taxon>Pezizomycotina</taxon>
        <taxon>Eurotiomycetes</taxon>
        <taxon>Eurotiomycetidae</taxon>
        <taxon>Eurotiales</taxon>
        <taxon>Aspergillaceae</taxon>
        <taxon>Penicillium</taxon>
    </lineage>
</organism>
<dbReference type="GO" id="GO:0006874">
    <property type="term" value="P:intracellular calcium ion homeostasis"/>
    <property type="evidence" value="ECO:0007669"/>
    <property type="project" value="TreeGrafter"/>
</dbReference>
<evidence type="ECO:0000313" key="3">
    <source>
        <dbReference type="EMBL" id="KAJ5512200.1"/>
    </source>
</evidence>
<evidence type="ECO:0000313" key="4">
    <source>
        <dbReference type="Proteomes" id="UP001149954"/>
    </source>
</evidence>
<dbReference type="InterPro" id="IPR006569">
    <property type="entry name" value="CID_dom"/>
</dbReference>
<dbReference type="Pfam" id="PF04818">
    <property type="entry name" value="CID"/>
    <property type="match status" value="1"/>
</dbReference>
<feature type="compositionally biased region" description="Low complexity" evidence="1">
    <location>
        <begin position="330"/>
        <end position="343"/>
    </location>
</feature>
<evidence type="ECO:0000256" key="1">
    <source>
        <dbReference type="SAM" id="MobiDB-lite"/>
    </source>
</evidence>
<feature type="compositionally biased region" description="Pro residues" evidence="1">
    <location>
        <begin position="424"/>
        <end position="443"/>
    </location>
</feature>
<keyword evidence="4" id="KW-1185">Reference proteome</keyword>
<reference evidence="3" key="2">
    <citation type="journal article" date="2023" name="IMA Fungus">
        <title>Comparative genomic study of the Penicillium genus elucidates a diverse pangenome and 15 lateral gene transfer events.</title>
        <authorList>
            <person name="Petersen C."/>
            <person name="Sorensen T."/>
            <person name="Nielsen M.R."/>
            <person name="Sondergaard T.E."/>
            <person name="Sorensen J.L."/>
            <person name="Fitzpatrick D.A."/>
            <person name="Frisvad J.C."/>
            <person name="Nielsen K.L."/>
        </authorList>
    </citation>
    <scope>NUCLEOTIDE SEQUENCE</scope>
    <source>
        <strain evidence="3">IBT 29495</strain>
    </source>
</reference>